<gene>
    <name evidence="7" type="primary">pcaQ</name>
    <name evidence="7" type="ORF">KD146_08695</name>
</gene>
<dbReference type="GO" id="GO:0005829">
    <property type="term" value="C:cytosol"/>
    <property type="evidence" value="ECO:0007669"/>
    <property type="project" value="TreeGrafter"/>
</dbReference>
<dbReference type="Pfam" id="PF03466">
    <property type="entry name" value="LysR_substrate"/>
    <property type="match status" value="1"/>
</dbReference>
<dbReference type="InterPro" id="IPR000847">
    <property type="entry name" value="LysR_HTH_N"/>
</dbReference>
<keyword evidence="2" id="KW-0805">Transcription regulation</keyword>
<dbReference type="InterPro" id="IPR036388">
    <property type="entry name" value="WH-like_DNA-bd_sf"/>
</dbReference>
<accession>A0A942I6D2</accession>
<name>A0A942I6D2_9HYPH</name>
<dbReference type="InterPro" id="IPR050950">
    <property type="entry name" value="HTH-type_LysR_regulators"/>
</dbReference>
<dbReference type="PANTHER" id="PTHR30419:SF8">
    <property type="entry name" value="NITROGEN ASSIMILATION TRANSCRIPTIONAL ACTIVATOR-RELATED"/>
    <property type="match status" value="1"/>
</dbReference>
<reference evidence="7" key="1">
    <citation type="submission" date="2021-04" db="EMBL/GenBank/DDBJ databases">
        <title>Devosia litorisediminis sp. nov., isolated from a sand dune.</title>
        <authorList>
            <person name="Park S."/>
            <person name="Yoon J.-H."/>
        </authorList>
    </citation>
    <scope>NUCLEOTIDE SEQUENCE</scope>
    <source>
        <strain evidence="7">BSSL-BM10</strain>
    </source>
</reference>
<dbReference type="Gene3D" id="1.10.10.10">
    <property type="entry name" value="Winged helix-like DNA-binding domain superfamily/Winged helix DNA-binding domain"/>
    <property type="match status" value="1"/>
</dbReference>
<dbReference type="GO" id="GO:0003700">
    <property type="term" value="F:DNA-binding transcription factor activity"/>
    <property type="evidence" value="ECO:0007669"/>
    <property type="project" value="InterPro"/>
</dbReference>
<protein>
    <submittedName>
        <fullName evidence="7">Pca operon transcription factor PcaQ</fullName>
    </submittedName>
</protein>
<keyword evidence="8" id="KW-1185">Reference proteome</keyword>
<dbReference type="FunFam" id="1.10.10.10:FF:000001">
    <property type="entry name" value="LysR family transcriptional regulator"/>
    <property type="match status" value="1"/>
</dbReference>
<keyword evidence="3" id="KW-0238">DNA-binding</keyword>
<dbReference type="SUPFAM" id="SSF46785">
    <property type="entry name" value="Winged helix' DNA-binding domain"/>
    <property type="match status" value="1"/>
</dbReference>
<keyword evidence="4" id="KW-0804">Transcription</keyword>
<sequence length="324" mass="34524">MIDPRLKLRHLRCFLEVARLGGVAKAASALNMSQPAATKTIQELEAILGVALFDRSRRALTLTSLGEMFRLHAANGMAALYQGVQVAGQATATGMVRVGALPTVSTAILPTALATLTADGVVVPARVITGPNAYLIDLLRAGEIDFVVGRMADPHDITGLSFEHLYSELVCAVVRKDHPLTRQSAPVLSTLADYPWLMPPPDAVIRPTVERFLRAHDVPLAETVLETVSDSFARNYLRATDAIWFISEGVVAPDCRDGLLAMLPFAMQETLGPVGLTTRVDVTLSPAAASILTAIRHTARTLADARPAQGQAAKDPAGRAARLA</sequence>
<comment type="caution">
    <text evidence="7">The sequence shown here is derived from an EMBL/GenBank/DDBJ whole genome shotgun (WGS) entry which is preliminary data.</text>
</comment>
<dbReference type="AlphaFoldDB" id="A0A942I6D2"/>
<evidence type="ECO:0000313" key="7">
    <source>
        <dbReference type="EMBL" id="MBS3848768.1"/>
    </source>
</evidence>
<organism evidence="7 8">
    <name type="scientific">Devosia litorisediminis</name>
    <dbReference type="NCBI Taxonomy" id="2829817"/>
    <lineage>
        <taxon>Bacteria</taxon>
        <taxon>Pseudomonadati</taxon>
        <taxon>Pseudomonadota</taxon>
        <taxon>Alphaproteobacteria</taxon>
        <taxon>Hyphomicrobiales</taxon>
        <taxon>Devosiaceae</taxon>
        <taxon>Devosia</taxon>
    </lineage>
</organism>
<evidence type="ECO:0000256" key="2">
    <source>
        <dbReference type="ARBA" id="ARBA00023015"/>
    </source>
</evidence>
<feature type="region of interest" description="Disordered" evidence="5">
    <location>
        <begin position="303"/>
        <end position="324"/>
    </location>
</feature>
<dbReference type="PRINTS" id="PR00039">
    <property type="entry name" value="HTHLYSR"/>
</dbReference>
<comment type="similarity">
    <text evidence="1">Belongs to the LysR transcriptional regulatory family.</text>
</comment>
<dbReference type="SUPFAM" id="SSF53850">
    <property type="entry name" value="Periplasmic binding protein-like II"/>
    <property type="match status" value="1"/>
</dbReference>
<dbReference type="NCBIfam" id="TIGR02424">
    <property type="entry name" value="TF_pcaQ"/>
    <property type="match status" value="1"/>
</dbReference>
<dbReference type="PANTHER" id="PTHR30419">
    <property type="entry name" value="HTH-TYPE TRANSCRIPTIONAL REGULATOR YBHD"/>
    <property type="match status" value="1"/>
</dbReference>
<evidence type="ECO:0000259" key="6">
    <source>
        <dbReference type="PROSITE" id="PS50931"/>
    </source>
</evidence>
<evidence type="ECO:0000256" key="1">
    <source>
        <dbReference type="ARBA" id="ARBA00009437"/>
    </source>
</evidence>
<dbReference type="Proteomes" id="UP000678281">
    <property type="component" value="Unassembled WGS sequence"/>
</dbReference>
<dbReference type="GO" id="GO:0045893">
    <property type="term" value="P:positive regulation of DNA-templated transcription"/>
    <property type="evidence" value="ECO:0007669"/>
    <property type="project" value="InterPro"/>
</dbReference>
<dbReference type="Gene3D" id="3.40.190.10">
    <property type="entry name" value="Periplasmic binding protein-like II"/>
    <property type="match status" value="2"/>
</dbReference>
<dbReference type="PROSITE" id="PS50931">
    <property type="entry name" value="HTH_LYSR"/>
    <property type="match status" value="1"/>
</dbReference>
<feature type="domain" description="HTH lysR-type" evidence="6">
    <location>
        <begin position="6"/>
        <end position="63"/>
    </location>
</feature>
<proteinExistence type="inferred from homology"/>
<dbReference type="GO" id="GO:0003677">
    <property type="term" value="F:DNA binding"/>
    <property type="evidence" value="ECO:0007669"/>
    <property type="project" value="UniProtKB-KW"/>
</dbReference>
<dbReference type="GO" id="GO:0019619">
    <property type="term" value="P:3,4-dihydroxybenzoate catabolic process"/>
    <property type="evidence" value="ECO:0007669"/>
    <property type="project" value="InterPro"/>
</dbReference>
<evidence type="ECO:0000313" key="8">
    <source>
        <dbReference type="Proteomes" id="UP000678281"/>
    </source>
</evidence>
<dbReference type="InterPro" id="IPR005119">
    <property type="entry name" value="LysR_subst-bd"/>
</dbReference>
<evidence type="ECO:0000256" key="5">
    <source>
        <dbReference type="SAM" id="MobiDB-lite"/>
    </source>
</evidence>
<dbReference type="Pfam" id="PF00126">
    <property type="entry name" value="HTH_1"/>
    <property type="match status" value="1"/>
</dbReference>
<dbReference type="InterPro" id="IPR012787">
    <property type="entry name" value="TF_PcaQ"/>
</dbReference>
<dbReference type="EMBL" id="JAGXTP010000001">
    <property type="protein sequence ID" value="MBS3848768.1"/>
    <property type="molecule type" value="Genomic_DNA"/>
</dbReference>
<evidence type="ECO:0000256" key="4">
    <source>
        <dbReference type="ARBA" id="ARBA00023163"/>
    </source>
</evidence>
<dbReference type="InterPro" id="IPR036390">
    <property type="entry name" value="WH_DNA-bd_sf"/>
</dbReference>
<evidence type="ECO:0000256" key="3">
    <source>
        <dbReference type="ARBA" id="ARBA00023125"/>
    </source>
</evidence>